<dbReference type="AlphaFoldDB" id="A0A438AJB0"/>
<keyword evidence="3 6" id="KW-0812">Transmembrane</keyword>
<sequence length="206" mass="22740">MFDWITSIIDSVGAVGIAFLMFIENVFPPIPSELIMPLAGFNAATGDSSLIVAIVAGTVGSLAGAVLWYWIGMKLGTDRLKRLARRHGRWLTITPDEIEQSNAWFRNHGGLAVLVGRLIPTVRTFISVPAGVADMPFWKFLAYTSVGTVVWTSFLTIAGYLLESQYDRVSSWLNPVSTGVVVILVGIYLYRVATYRRRVPAETNRD</sequence>
<evidence type="ECO:0000313" key="8">
    <source>
        <dbReference type="EMBL" id="RVV98768.1"/>
    </source>
</evidence>
<dbReference type="Pfam" id="PF09335">
    <property type="entry name" value="VTT_dom"/>
    <property type="match status" value="1"/>
</dbReference>
<gene>
    <name evidence="8" type="ORF">EKE94_07665</name>
</gene>
<evidence type="ECO:0000256" key="2">
    <source>
        <dbReference type="ARBA" id="ARBA00022475"/>
    </source>
</evidence>
<feature type="transmembrane region" description="Helical" evidence="6">
    <location>
        <begin position="12"/>
        <end position="30"/>
    </location>
</feature>
<keyword evidence="9" id="KW-1185">Reference proteome</keyword>
<dbReference type="Proteomes" id="UP000285908">
    <property type="component" value="Unassembled WGS sequence"/>
</dbReference>
<dbReference type="EMBL" id="RQXX01000002">
    <property type="protein sequence ID" value="RVV98768.1"/>
    <property type="molecule type" value="Genomic_DNA"/>
</dbReference>
<feature type="domain" description="VTT" evidence="7">
    <location>
        <begin position="30"/>
        <end position="160"/>
    </location>
</feature>
<comment type="subcellular location">
    <subcellularLocation>
        <location evidence="1">Cell membrane</location>
        <topology evidence="1">Multi-pass membrane protein</topology>
    </subcellularLocation>
</comment>
<dbReference type="InterPro" id="IPR032816">
    <property type="entry name" value="VTT_dom"/>
</dbReference>
<dbReference type="PANTHER" id="PTHR42709">
    <property type="entry name" value="ALKALINE PHOSPHATASE LIKE PROTEIN"/>
    <property type="match status" value="1"/>
</dbReference>
<evidence type="ECO:0000256" key="4">
    <source>
        <dbReference type="ARBA" id="ARBA00022989"/>
    </source>
</evidence>
<feature type="transmembrane region" description="Helical" evidence="6">
    <location>
        <begin position="140"/>
        <end position="160"/>
    </location>
</feature>
<dbReference type="RefSeq" id="WP_127905999.1">
    <property type="nucleotide sequence ID" value="NZ_RQXX01000002.1"/>
</dbReference>
<organism evidence="8 9">
    <name type="scientific">Mesobaculum littorinae</name>
    <dbReference type="NCBI Taxonomy" id="2486419"/>
    <lineage>
        <taxon>Bacteria</taxon>
        <taxon>Pseudomonadati</taxon>
        <taxon>Pseudomonadota</taxon>
        <taxon>Alphaproteobacteria</taxon>
        <taxon>Rhodobacterales</taxon>
        <taxon>Roseobacteraceae</taxon>
        <taxon>Mesobaculum</taxon>
    </lineage>
</organism>
<proteinExistence type="predicted"/>
<dbReference type="OrthoDB" id="9813426at2"/>
<dbReference type="InterPro" id="IPR051311">
    <property type="entry name" value="DedA_domain"/>
</dbReference>
<feature type="transmembrane region" description="Helical" evidence="6">
    <location>
        <begin position="50"/>
        <end position="71"/>
    </location>
</feature>
<evidence type="ECO:0000256" key="3">
    <source>
        <dbReference type="ARBA" id="ARBA00022692"/>
    </source>
</evidence>
<reference evidence="8 9" key="1">
    <citation type="submission" date="2018-11" db="EMBL/GenBank/DDBJ databases">
        <title>Mesobaculum littorinae gen. nov., sp. nov., isolated from Littorina scabra that represents a novel genus of the order Rhodobacteraceae.</title>
        <authorList>
            <person name="Li F."/>
        </authorList>
    </citation>
    <scope>NUCLEOTIDE SEQUENCE [LARGE SCALE GENOMIC DNA]</scope>
    <source>
        <strain evidence="8 9">M0103</strain>
    </source>
</reference>
<evidence type="ECO:0000313" key="9">
    <source>
        <dbReference type="Proteomes" id="UP000285908"/>
    </source>
</evidence>
<name>A0A438AJB0_9RHOB</name>
<feature type="transmembrane region" description="Helical" evidence="6">
    <location>
        <begin position="172"/>
        <end position="190"/>
    </location>
</feature>
<keyword evidence="2" id="KW-1003">Cell membrane</keyword>
<keyword evidence="4 6" id="KW-1133">Transmembrane helix</keyword>
<comment type="caution">
    <text evidence="8">The sequence shown here is derived from an EMBL/GenBank/DDBJ whole genome shotgun (WGS) entry which is preliminary data.</text>
</comment>
<evidence type="ECO:0000256" key="6">
    <source>
        <dbReference type="SAM" id="Phobius"/>
    </source>
</evidence>
<evidence type="ECO:0000256" key="5">
    <source>
        <dbReference type="ARBA" id="ARBA00023136"/>
    </source>
</evidence>
<keyword evidence="5 6" id="KW-0472">Membrane</keyword>
<accession>A0A438AJB0</accession>
<evidence type="ECO:0000256" key="1">
    <source>
        <dbReference type="ARBA" id="ARBA00004651"/>
    </source>
</evidence>
<protein>
    <submittedName>
        <fullName evidence="8">DedA family protein</fullName>
    </submittedName>
</protein>
<dbReference type="PANTHER" id="PTHR42709:SF6">
    <property type="entry name" value="UNDECAPRENYL PHOSPHATE TRANSPORTER A"/>
    <property type="match status" value="1"/>
</dbReference>
<evidence type="ECO:0000259" key="7">
    <source>
        <dbReference type="Pfam" id="PF09335"/>
    </source>
</evidence>
<dbReference type="GO" id="GO:0005886">
    <property type="term" value="C:plasma membrane"/>
    <property type="evidence" value="ECO:0007669"/>
    <property type="project" value="UniProtKB-SubCell"/>
</dbReference>